<reference evidence="2" key="1">
    <citation type="submission" date="2020-10" db="EMBL/GenBank/DDBJ databases">
        <authorList>
            <person name="Gilroy R."/>
        </authorList>
    </citation>
    <scope>NUCLEOTIDE SEQUENCE</scope>
    <source>
        <strain evidence="2">35461</strain>
    </source>
</reference>
<name>A0A9D1T2W3_9BACT</name>
<organism evidence="2 3">
    <name type="scientific">Candidatus Spyradenecus faecavium</name>
    <dbReference type="NCBI Taxonomy" id="2840947"/>
    <lineage>
        <taxon>Bacteria</taxon>
        <taxon>Pseudomonadati</taxon>
        <taxon>Lentisphaerota</taxon>
        <taxon>Lentisphaeria</taxon>
        <taxon>Lentisphaerales</taxon>
        <taxon>Lentisphaeraceae</taxon>
        <taxon>Lentisphaeraceae incertae sedis</taxon>
        <taxon>Candidatus Spyradenecus</taxon>
    </lineage>
</organism>
<dbReference type="EMBL" id="DVOR01000156">
    <property type="protein sequence ID" value="HIV09416.1"/>
    <property type="molecule type" value="Genomic_DNA"/>
</dbReference>
<sequence>MRPIAQDISDFRELREKGCIYVDKTDILHALIRDPGRKLYFISRPRRFGKSLMLSTLKSIFQGRRDLFAGLAIDTLDYDWVDYPILQFSFAGVKATSLEAFVADFRTRLEESFADAKAPWDPDLSPGANFRR</sequence>
<reference evidence="2" key="2">
    <citation type="journal article" date="2021" name="PeerJ">
        <title>Extensive microbial diversity within the chicken gut microbiome revealed by metagenomics and culture.</title>
        <authorList>
            <person name="Gilroy R."/>
            <person name="Ravi A."/>
            <person name="Getino M."/>
            <person name="Pursley I."/>
            <person name="Horton D.L."/>
            <person name="Alikhan N.F."/>
            <person name="Baker D."/>
            <person name="Gharbi K."/>
            <person name="Hall N."/>
            <person name="Watson M."/>
            <person name="Adriaenssens E.M."/>
            <person name="Foster-Nyarko E."/>
            <person name="Jarju S."/>
            <person name="Secka A."/>
            <person name="Antonio M."/>
            <person name="Oren A."/>
            <person name="Chaudhuri R.R."/>
            <person name="La Ragione R."/>
            <person name="Hildebrand F."/>
            <person name="Pallen M.J."/>
        </authorList>
    </citation>
    <scope>NUCLEOTIDE SEQUENCE</scope>
    <source>
        <strain evidence="2">35461</strain>
    </source>
</reference>
<proteinExistence type="predicted"/>
<dbReference type="AlphaFoldDB" id="A0A9D1T2W3"/>
<evidence type="ECO:0000313" key="3">
    <source>
        <dbReference type="Proteomes" id="UP000886845"/>
    </source>
</evidence>
<comment type="caution">
    <text evidence="2">The sequence shown here is derived from an EMBL/GenBank/DDBJ whole genome shotgun (WGS) entry which is preliminary data.</text>
</comment>
<dbReference type="Pfam" id="PF09820">
    <property type="entry name" value="AAA-ATPase_like"/>
    <property type="match status" value="1"/>
</dbReference>
<protein>
    <submittedName>
        <fullName evidence="2">AAA family ATPase</fullName>
    </submittedName>
</protein>
<dbReference type="Proteomes" id="UP000886845">
    <property type="component" value="Unassembled WGS sequence"/>
</dbReference>
<gene>
    <name evidence="2" type="ORF">IAC79_04810</name>
</gene>
<dbReference type="PANTHER" id="PTHR34825">
    <property type="entry name" value="CONSERVED PROTEIN, WITH A WEAK D-GALACTARATE DEHYDRATASE/ALTRONATE HYDROLASE DOMAIN"/>
    <property type="match status" value="1"/>
</dbReference>
<accession>A0A9D1T2W3</accession>
<evidence type="ECO:0000313" key="2">
    <source>
        <dbReference type="EMBL" id="HIV09416.1"/>
    </source>
</evidence>
<feature type="domain" description="AAA-ATPase-like" evidence="1">
    <location>
        <begin position="8"/>
        <end position="114"/>
    </location>
</feature>
<dbReference type="PANTHER" id="PTHR34825:SF1">
    <property type="entry name" value="AAA-ATPASE-LIKE DOMAIN-CONTAINING PROTEIN"/>
    <property type="match status" value="1"/>
</dbReference>
<feature type="non-terminal residue" evidence="2">
    <location>
        <position position="132"/>
    </location>
</feature>
<evidence type="ECO:0000259" key="1">
    <source>
        <dbReference type="Pfam" id="PF09820"/>
    </source>
</evidence>
<dbReference type="InterPro" id="IPR018631">
    <property type="entry name" value="AAA-ATPase-like_dom"/>
</dbReference>